<sequence>MATVTEGLDGVRHELERLGRSVVQLFEPGLAPELVRERLDGAPDELVEWFGWADGTRAEEDQTVDEASFIPGYVLISLAEALEFRDEVEVESDGDEEWLPLLVSPAGDFYAVAWTSHEGVVQVWSYVEGADGQADYPDLARMLRTFVESYRTGAFEVDDEGYLDMHPELADRVYEAINKKAS</sequence>
<reference evidence="2" key="1">
    <citation type="journal article" date="2019" name="Int. J. Syst. Evol. Microbiol.">
        <title>The Global Catalogue of Microorganisms (GCM) 10K type strain sequencing project: providing services to taxonomists for standard genome sequencing and annotation.</title>
        <authorList>
            <consortium name="The Broad Institute Genomics Platform"/>
            <consortium name="The Broad Institute Genome Sequencing Center for Infectious Disease"/>
            <person name="Wu L."/>
            <person name="Ma J."/>
        </authorList>
    </citation>
    <scope>NUCLEOTIDE SEQUENCE [LARGE SCALE GENOMIC DNA]</scope>
    <source>
        <strain evidence="2">JCM 17986</strain>
    </source>
</reference>
<proteinExistence type="predicted"/>
<name>A0ABP9GXB0_9ACTN</name>
<comment type="caution">
    <text evidence="1">The sequence shown here is derived from an EMBL/GenBank/DDBJ whole genome shotgun (WGS) entry which is preliminary data.</text>
</comment>
<organism evidence="1 2">
    <name type="scientific">Yinghuangia aomiensis</name>
    <dbReference type="NCBI Taxonomy" id="676205"/>
    <lineage>
        <taxon>Bacteria</taxon>
        <taxon>Bacillati</taxon>
        <taxon>Actinomycetota</taxon>
        <taxon>Actinomycetes</taxon>
        <taxon>Kitasatosporales</taxon>
        <taxon>Streptomycetaceae</taxon>
        <taxon>Yinghuangia</taxon>
    </lineage>
</organism>
<protein>
    <submittedName>
        <fullName evidence="1">Uncharacterized protein</fullName>
    </submittedName>
</protein>
<gene>
    <name evidence="1" type="ORF">GCM10023205_12390</name>
</gene>
<accession>A0ABP9GXB0</accession>
<evidence type="ECO:0000313" key="2">
    <source>
        <dbReference type="Proteomes" id="UP001500466"/>
    </source>
</evidence>
<evidence type="ECO:0000313" key="1">
    <source>
        <dbReference type="EMBL" id="GAA4952706.1"/>
    </source>
</evidence>
<dbReference type="EMBL" id="BAABHS010000003">
    <property type="protein sequence ID" value="GAA4952706.1"/>
    <property type="molecule type" value="Genomic_DNA"/>
</dbReference>
<dbReference type="Proteomes" id="UP001500466">
    <property type="component" value="Unassembled WGS sequence"/>
</dbReference>
<keyword evidence="2" id="KW-1185">Reference proteome</keyword>
<dbReference type="RefSeq" id="WP_345674242.1">
    <property type="nucleotide sequence ID" value="NZ_BAABHS010000003.1"/>
</dbReference>